<sequence>MAPGIWLRQYHQLRYATSAVNHDIPTSRNRLHDYLKDKEVMELTGEIAAPTEQRCHSICDDLAKLSRNRNIEIELLPEKIPISCHEVENVLLSAPKYPKVSFFPDGYINISLARRGSHSDFIRDARDFRNEEVASSSRLFPMHRTRGRKIEEADVKMLQRNLDANLSDIIGLKNPSDLVEMLRQMHALDLSIKINKFAEVSKKISKGLVSMSTRELVDVACLIKSYLGRDYESGSFLIGAIGGRLDKRSGALYYMSACDILACILPILQMQISFPRTKWTILTNSQLLRRLVTDVNLLDANRKADLFILLTVSNTIVQLSEDLAESTKFIAGKLAVEVSDISDSTMHRLLSVIDIFETRFPILRDVLYRNSFHRSRSIQPSQLASVYLRMASTKDVPKHVKNIIGRRLVEITTSAVIDLYCRHLKDGVQNARQLKAFEWAISKKRATLTMRDMSTILMYHSTHGTSISRLNEVIKARFLDLKSTGNVKHDEVLDFVLSMSLVGLHNDLDVWAGVDLVHLVYSTPNNILVYLGYALLLTGQRNRGIWTILLERYAYIESASINSCRILYDSKHYSCELYEVLKIAQVFGIIRDDMESHLLNRALWVLQHTKSQHYAKVSRQRYQTHAPIEEALNLTGLQYSKGVVVDELYEAPFYITSHKIILDPLRESYMHVTTGLEVGEAHLRHTVWHKQGYRPFPLNAPSLNKFKDTNSDTWNIPALAEFICKVMKMEKYGPLHGKVSIASLMRDRSGPSQSVANKKT</sequence>
<dbReference type="EMBL" id="LK391711">
    <property type="protein sequence ID" value="CDR98110.1"/>
    <property type="molecule type" value="Genomic_DNA"/>
</dbReference>
<name>A0A061DEY9_BABBI</name>
<gene>
    <name evidence="1" type="ORF">BBBOND_0405940</name>
</gene>
<dbReference type="AlphaFoldDB" id="A0A061DEY9"/>
<evidence type="ECO:0008006" key="3">
    <source>
        <dbReference type="Google" id="ProtNLM"/>
    </source>
</evidence>
<evidence type="ECO:0000313" key="1">
    <source>
        <dbReference type="EMBL" id="CDR98110.1"/>
    </source>
</evidence>
<dbReference type="OrthoDB" id="372061at2759"/>
<dbReference type="VEuPathDB" id="PiroplasmaDB:BBBOND_0405940"/>
<proteinExistence type="predicted"/>
<accession>A0A061DEY9</accession>
<evidence type="ECO:0000313" key="2">
    <source>
        <dbReference type="Proteomes" id="UP000033188"/>
    </source>
</evidence>
<dbReference type="Proteomes" id="UP000033188">
    <property type="component" value="Chromosome 5"/>
</dbReference>
<dbReference type="KEGG" id="bbig:BBBOND_0405940"/>
<dbReference type="OMA" id="AICVRAY"/>
<dbReference type="RefSeq" id="XP_012770296.1">
    <property type="nucleotide sequence ID" value="XM_012914842.1"/>
</dbReference>
<protein>
    <recommendedName>
        <fullName evidence="3">RAP domain-containing protein</fullName>
    </recommendedName>
</protein>
<dbReference type="GeneID" id="24566651"/>
<keyword evidence="2" id="KW-1185">Reference proteome</keyword>
<organism evidence="1 2">
    <name type="scientific">Babesia bigemina</name>
    <dbReference type="NCBI Taxonomy" id="5866"/>
    <lineage>
        <taxon>Eukaryota</taxon>
        <taxon>Sar</taxon>
        <taxon>Alveolata</taxon>
        <taxon>Apicomplexa</taxon>
        <taxon>Aconoidasida</taxon>
        <taxon>Piroplasmida</taxon>
        <taxon>Babesiidae</taxon>
        <taxon>Babesia</taxon>
    </lineage>
</organism>
<reference evidence="2" key="1">
    <citation type="journal article" date="2014" name="Nucleic Acids Res.">
        <title>The evolutionary dynamics of variant antigen genes in Babesia reveal a history of genomic innovation underlying host-parasite interaction.</title>
        <authorList>
            <person name="Jackson A.P."/>
            <person name="Otto T.D."/>
            <person name="Darby A."/>
            <person name="Ramaprasad A."/>
            <person name="Xia D."/>
            <person name="Echaide I.E."/>
            <person name="Farber M."/>
            <person name="Gahlot S."/>
            <person name="Gamble J."/>
            <person name="Gupta D."/>
            <person name="Gupta Y."/>
            <person name="Jackson L."/>
            <person name="Malandrin L."/>
            <person name="Malas T.B."/>
            <person name="Moussa E."/>
            <person name="Nair M."/>
            <person name="Reid A.J."/>
            <person name="Sanders M."/>
            <person name="Sharma J."/>
            <person name="Tracey A."/>
            <person name="Quail M.A."/>
            <person name="Weir W."/>
            <person name="Wastling J.M."/>
            <person name="Hall N."/>
            <person name="Willadsen P."/>
            <person name="Lingelbach K."/>
            <person name="Shiels B."/>
            <person name="Tait A."/>
            <person name="Berriman M."/>
            <person name="Allred D.R."/>
            <person name="Pain A."/>
        </authorList>
    </citation>
    <scope>NUCLEOTIDE SEQUENCE [LARGE SCALE GENOMIC DNA]</scope>
    <source>
        <strain evidence="2">Bond</strain>
    </source>
</reference>
<dbReference type="STRING" id="5866.A0A061DEY9"/>